<accession>A0AAE0WIE0</accession>
<protein>
    <recommendedName>
        <fullName evidence="3">NACHT domain-containing protein</fullName>
    </recommendedName>
</protein>
<dbReference type="SMART" id="SM00248">
    <property type="entry name" value="ANK"/>
    <property type="match status" value="8"/>
</dbReference>
<name>A0AAE0WIE0_9PEZI</name>
<dbReference type="InterPro" id="IPR007111">
    <property type="entry name" value="NACHT_NTPase"/>
</dbReference>
<dbReference type="PROSITE" id="PS50088">
    <property type="entry name" value="ANK_REPEAT"/>
    <property type="match status" value="4"/>
</dbReference>
<dbReference type="PANTHER" id="PTHR10039:SF16">
    <property type="entry name" value="GPI INOSITOL-DEACYLASE"/>
    <property type="match status" value="1"/>
</dbReference>
<feature type="repeat" description="ANK" evidence="2">
    <location>
        <begin position="900"/>
        <end position="932"/>
    </location>
</feature>
<evidence type="ECO:0000313" key="5">
    <source>
        <dbReference type="Proteomes" id="UP001274830"/>
    </source>
</evidence>
<dbReference type="InterPro" id="IPR027417">
    <property type="entry name" value="P-loop_NTPase"/>
</dbReference>
<reference evidence="4" key="1">
    <citation type="submission" date="2023-07" db="EMBL/GenBank/DDBJ databases">
        <title>Black Yeasts Isolated from many extreme environments.</title>
        <authorList>
            <person name="Coleine C."/>
            <person name="Stajich J.E."/>
            <person name="Selbmann L."/>
        </authorList>
    </citation>
    <scope>NUCLEOTIDE SEQUENCE</scope>
    <source>
        <strain evidence="4">CCFEE 5485</strain>
    </source>
</reference>
<dbReference type="Pfam" id="PF06985">
    <property type="entry name" value="HET"/>
    <property type="match status" value="1"/>
</dbReference>
<dbReference type="EMBL" id="JAUTXT010000056">
    <property type="protein sequence ID" value="KAK3670450.1"/>
    <property type="molecule type" value="Genomic_DNA"/>
</dbReference>
<dbReference type="Pfam" id="PF24883">
    <property type="entry name" value="NPHP3_N"/>
    <property type="match status" value="1"/>
</dbReference>
<dbReference type="Proteomes" id="UP001274830">
    <property type="component" value="Unassembled WGS sequence"/>
</dbReference>
<dbReference type="AlphaFoldDB" id="A0AAE0WIE0"/>
<dbReference type="SUPFAM" id="SSF48403">
    <property type="entry name" value="Ankyrin repeat"/>
    <property type="match status" value="1"/>
</dbReference>
<dbReference type="InterPro" id="IPR036770">
    <property type="entry name" value="Ankyrin_rpt-contain_sf"/>
</dbReference>
<dbReference type="PROSITE" id="PS50297">
    <property type="entry name" value="ANK_REP_REGION"/>
    <property type="match status" value="4"/>
</dbReference>
<dbReference type="InterPro" id="IPR010730">
    <property type="entry name" value="HET"/>
</dbReference>
<feature type="repeat" description="ANK" evidence="2">
    <location>
        <begin position="801"/>
        <end position="833"/>
    </location>
</feature>
<keyword evidence="5" id="KW-1185">Reference proteome</keyword>
<dbReference type="PROSITE" id="PS50837">
    <property type="entry name" value="NACHT"/>
    <property type="match status" value="1"/>
</dbReference>
<feature type="repeat" description="ANK" evidence="2">
    <location>
        <begin position="1042"/>
        <end position="1074"/>
    </location>
</feature>
<feature type="domain" description="NACHT" evidence="3">
    <location>
        <begin position="301"/>
        <end position="443"/>
    </location>
</feature>
<dbReference type="Gene3D" id="1.25.40.20">
    <property type="entry name" value="Ankyrin repeat-containing domain"/>
    <property type="match status" value="2"/>
</dbReference>
<sequence>MRLLNVHTVKFEVFHSERPRYVTASHRWRAGEEAMLGHILNQEKTDTSGYKKIEGFARYVREHVKGVDWLWVDTCCVNQDSNVEVTEAVNSMFQWYADAELCLAYLADVQDPGNLDEFVKSVWFDRGWTLQELLAPRTVLFVSSDWRVIGHKGDGASSEEHITQELGPCLISRIASRTRISEDVLKDYSQSKALTTEEKLAWATNRQTTRLEDMYYSLLGIFDVRMRLDYGEGRVSARERLLKHISKKSRPPEDLREVIRWLAPPNPWSNHTSARDRYESGTGEWLLQSQEYCDWKQGETRHLGLYGKAGCGKTVLFSTVVEDIREHCRARTEMAYAVFYFTFSDRGKQTYDNLLLSLVAQLADCDAVIAQLSDASRRGAPRREDLETALVSALNTYSEAYLLFDALDEVPEEEGVRQLVLDKLLWLSRKAPSCKILATSRESQHIKLSAEALGAVCITLDPNAVNSDIHLYVSSLLRSHSRLSRLPKSSQAMIEQKMREGSDATFRWAYCQMQSITNLKSTRQSHLERVLKDLPNTLDETYIRMLEAIDGELREDALALLQWIAYSERPMTLVELIEATIVDQSGQGAVKVVDRGGIDDVVDLLQGLVTIIYRNDPYAFPASHIESTQPEEQTHRKPQPYDELRFAHFSVKEFLESSRVLVIGGGLSEFHLESARGHRFLAQSCLTYLIWYTSEQSMVHHASCEEFDMGMSYNNLPLLRYSADTWAYHSYRQSIGSLERELHLLTDQTSMTLWRKARSLDVPTYHQSSLSGLYYASYFGLLEVASALIRRGEDVDGAGGHLGRPLQAASFGGHGRIVQLLLGAGADVNAEGHVWGTALVAASLGGREDIVQILLQQGADVNAQGAGMGNALRAATGSGSLPIILRLLDAGADVGAHSRRLGSALDAASQGGHLEAMRLLLARGANVSLEDEYGRTAIHRAVRHGRTAAFSVLIHFGGVSKKHDAYGRNTLAWKSIGAQESLMEELAWPVDDGLPDVGVLLRQDKLGCSSLHHFAMVWREKGLHGVNMILRAGVSPDLADSQGWTALHWAALAGNTEVMRALIEAGAKSDLPDNRGWTADVLARISGHEYALKALHPFIKDGGSASSQSHALWLGRLCDCCDLVSPRMVQKDDFQLTSLENRCGYAYHCMTCEDYNLCFRCHWDVDNFHPQHDFEQLVRICICSPTETEEDCDAMGECYHSVVINAPGKHDPEFGFVERKKRPRNRDPGLVFVERRKRLRSEDD</sequence>
<dbReference type="InterPro" id="IPR002110">
    <property type="entry name" value="Ankyrin_rpt"/>
</dbReference>
<evidence type="ECO:0000259" key="3">
    <source>
        <dbReference type="PROSITE" id="PS50837"/>
    </source>
</evidence>
<dbReference type="Pfam" id="PF12796">
    <property type="entry name" value="Ank_2"/>
    <property type="match status" value="3"/>
</dbReference>
<proteinExistence type="predicted"/>
<keyword evidence="1" id="KW-0677">Repeat</keyword>
<dbReference type="SUPFAM" id="SSF52540">
    <property type="entry name" value="P-loop containing nucleoside triphosphate hydrolases"/>
    <property type="match status" value="1"/>
</dbReference>
<comment type="caution">
    <text evidence="4">The sequence shown here is derived from an EMBL/GenBank/DDBJ whole genome shotgun (WGS) entry which is preliminary data.</text>
</comment>
<gene>
    <name evidence="4" type="ORF">LTR78_009691</name>
</gene>
<keyword evidence="2" id="KW-0040">ANK repeat</keyword>
<organism evidence="4 5">
    <name type="scientific">Recurvomyces mirabilis</name>
    <dbReference type="NCBI Taxonomy" id="574656"/>
    <lineage>
        <taxon>Eukaryota</taxon>
        <taxon>Fungi</taxon>
        <taxon>Dikarya</taxon>
        <taxon>Ascomycota</taxon>
        <taxon>Pezizomycotina</taxon>
        <taxon>Dothideomycetes</taxon>
        <taxon>Dothideomycetidae</taxon>
        <taxon>Mycosphaerellales</taxon>
        <taxon>Teratosphaeriaceae</taxon>
        <taxon>Recurvomyces</taxon>
    </lineage>
</organism>
<evidence type="ECO:0000256" key="1">
    <source>
        <dbReference type="ARBA" id="ARBA00022737"/>
    </source>
</evidence>
<dbReference type="PANTHER" id="PTHR10039">
    <property type="entry name" value="AMELOGENIN"/>
    <property type="match status" value="1"/>
</dbReference>
<dbReference type="Gene3D" id="3.40.50.300">
    <property type="entry name" value="P-loop containing nucleotide triphosphate hydrolases"/>
    <property type="match status" value="1"/>
</dbReference>
<dbReference type="InterPro" id="IPR056884">
    <property type="entry name" value="NPHP3-like_N"/>
</dbReference>
<evidence type="ECO:0000313" key="4">
    <source>
        <dbReference type="EMBL" id="KAK3670450.1"/>
    </source>
</evidence>
<feature type="repeat" description="ANK" evidence="2">
    <location>
        <begin position="837"/>
        <end position="866"/>
    </location>
</feature>
<evidence type="ECO:0000256" key="2">
    <source>
        <dbReference type="PROSITE-ProRule" id="PRU00023"/>
    </source>
</evidence>